<feature type="compositionally biased region" description="Pro residues" evidence="1">
    <location>
        <begin position="1956"/>
        <end position="1968"/>
    </location>
</feature>
<protein>
    <submittedName>
        <fullName evidence="2">Leucine-rich repeat-containing protein</fullName>
    </submittedName>
</protein>
<dbReference type="InterPro" id="IPR001611">
    <property type="entry name" value="Leu-rich_rpt"/>
</dbReference>
<dbReference type="RefSeq" id="WP_053257619.1">
    <property type="nucleotide sequence ID" value="NZ_CBCRXZ010000001.1"/>
</dbReference>
<dbReference type="Pfam" id="PF00560">
    <property type="entry name" value="LRR_1"/>
    <property type="match status" value="1"/>
</dbReference>
<dbReference type="InterPro" id="IPR050216">
    <property type="entry name" value="LRR_domain-containing"/>
</dbReference>
<dbReference type="PROSITE" id="PS51450">
    <property type="entry name" value="LRR"/>
    <property type="match status" value="3"/>
</dbReference>
<dbReference type="Gene3D" id="3.80.10.10">
    <property type="entry name" value="Ribonuclease Inhibitor"/>
    <property type="match status" value="3"/>
</dbReference>
<reference evidence="2 3" key="1">
    <citation type="submission" date="2018-06" db="EMBL/GenBank/DDBJ databases">
        <authorList>
            <consortium name="Pathogen Informatics"/>
            <person name="Doyle S."/>
        </authorList>
    </citation>
    <scope>NUCLEOTIDE SEQUENCE [LARGE SCALE GENOMIC DNA]</scope>
    <source>
        <strain evidence="2 3">NCTC10038</strain>
    </source>
</reference>
<dbReference type="PANTHER" id="PTHR48051:SF1">
    <property type="entry name" value="RAS SUPPRESSOR PROTEIN 1"/>
    <property type="match status" value="1"/>
</dbReference>
<feature type="region of interest" description="Disordered" evidence="1">
    <location>
        <begin position="539"/>
        <end position="559"/>
    </location>
</feature>
<sequence>MTQLTLTNPPTPQQDVHLSLVRKAIPAWLVTASPSRRAALKDTAPSLPAWYTGLNRQQHAQLRQLVSEAWTAQNALDRVMMPLKSAEDFAAEVLQPALKQRFGVERDVRTTFLRLYVPTSLGAATTWTVSLLDAALHNFEASETTAGAYEPHSTFITKPAARGHFETLPSVATRLTVPQFTRLCRELDIGGQYHTYLREYLALDNPVSLATLKRKQERCEFAQLKVAAQMARLSGDVSELQFQQLQTLLTTPQDCKVLLSYDLSIMSSALTGIVLFAAADLERSSTTVPVIAYIPDDPQQPLKAYASTQAFMQALSDALREPEYQQFFSRFVNHGERGYFFADLSQRLSHVIWHQRLATDPRPSWRDAPIDNPRLQFSTTRITQPLFDHLYEIKLSKLFNDAQTRAVSTAGADQKARWERWRLIEKIGTAVLQIAALVAAPFIPPLGLAMLGYTAYQLLDETFEGILDWAMGLRAQAFGHLMSILEQAVELGLFAVGLPIASDLAREHLPAGVWAFIDRLTPVTSRDGQTRLWQPDLAPYAHDQPLPRQSQPDTQGLYHHNGQSLLALPERHYAVDIEPSAGRHALKHPSRADAYRPKLFGNGQGAWVTELDRPLTWDSTTLLRRLGPQADLFSDAQLEQIRHVSGVHDNALRHVYLAQKRPPPLLADTLKRFKIDRALHDFIQQISSEDPAVYGLADAQTQLLLLSNYGLWPETKTLRIINNDGATVWQVPGKPDASVAQIHEAQLKNGDLLKTIIEVLDEPERKILLEEEFGQPMISAQARSRTLRQRLARVAQEKRLSLFDSAYRGQELTTNLQLTTLIDAVPGLPLSAAQALQEIATAEELQEIDLGRIPQRLKELALWARQETRVARAYEGLYLNSVDNLDTDRLALDSLENLPNWPEGLRIEVRNDSADGTLRNAIGELSAPTRRTLVYSDSGGYTPLDNGVALSAKTDLYTALLQALPDSARNALNIHIAQGPLLRQSIALHALDRAVLRARLASDPLRKPTYDPKTMRLLGGMDGYGPAPASVAGQELTLLERAQDLFPALRPEQLNHIVHSLDQTAGGALRALVALKSEYQQLDRDLSAWITATPSLARETATPHAAESVSQAKRARQQWAEEIKRAWRLETETDQYYEPPLINGQKLVLNGPISGNPPALAPYFNFISYLALEGDHSALHIDGFLTRFPNVRFLSVRNAALGALPEGLGAMPSLNELVLSDCNITLTAPEQAVLASLTALRSVDLYNNPLGLTPNVEQLSNLRFLDLSNTGITELPNGLVQCPHLEVALLKDNRIHTLPAALFELPASVSHRFDLSGNPLSRPTLELVKNYYRRTGSYFEADAEPLDVALAKKLYPNFSKDDINRLIFGIAGNLEMGKIELVRLELDYLTLSGDLDTWAQAPGLTAQAQANRRAVQDTLQACWRRESPLDERSQSVIPTYELDLAAPIGEKLPTLATRFTDVTSLKLRGDAAPLQLDAFLQSFPNLERLSVTDAELGDLPSTIFLLPKLSSLTLQDCALELSPASIGALEQLTTLEYLDLSNNPLKLIPDVRRMPLLSWIRLNNTGLKEIPAALISPTRRQVINLSHNAITQTPAELFQLPADATSAFDLSGNPLSLTALQRIKTYCQATGEHFNADAPAAEHSRVKRLYPTFTPAEVDRFIFTLPGNMEGVTAEVTRLETEYARLIADLTTWALDVPQRHPVLDIALDDHTRAEEQIHRLAIKTQLEEGWRRESDADELNGGQEVTHKLVIDTPIIGALPDINARFEHISLLEMSGEGTTSNVEGLLQAFPKLKVLSLHRYTMGDIPAAILNQPHLITLSLTECAIRLTPHSANALSGMRTLEYLDLSENPLGITPTVSNLHNLNTLHLENTGINQPPAGVFSLPNLRTVDLSENLIEEIPSHILEVSPTWDYDSDLGGNPLSDASLNVLRQYYLQTGNDLGVEAASLDAGGQPLVPPPTTPVPMEE</sequence>
<feature type="region of interest" description="Disordered" evidence="1">
    <location>
        <begin position="1949"/>
        <end position="1968"/>
    </location>
</feature>
<dbReference type="InterPro" id="IPR032675">
    <property type="entry name" value="LRR_dom_sf"/>
</dbReference>
<dbReference type="Proteomes" id="UP000248640">
    <property type="component" value="Chromosome 1"/>
</dbReference>
<accession>A0A3M3Y4R6</accession>
<evidence type="ECO:0000256" key="1">
    <source>
        <dbReference type="SAM" id="MobiDB-lite"/>
    </source>
</evidence>
<organism evidence="2 3">
    <name type="scientific">Pseudomonas fluorescens</name>
    <dbReference type="NCBI Taxonomy" id="294"/>
    <lineage>
        <taxon>Bacteria</taxon>
        <taxon>Pseudomonadati</taxon>
        <taxon>Pseudomonadota</taxon>
        <taxon>Gammaproteobacteria</taxon>
        <taxon>Pseudomonadales</taxon>
        <taxon>Pseudomonadaceae</taxon>
        <taxon>Pseudomonas</taxon>
    </lineage>
</organism>
<gene>
    <name evidence="2" type="ORF">NCTC10038_04716</name>
</gene>
<dbReference type="InterPro" id="IPR046673">
    <property type="entry name" value="ToxA_N"/>
</dbReference>
<dbReference type="EMBL" id="LS483372">
    <property type="protein sequence ID" value="SQF93246.1"/>
    <property type="molecule type" value="Genomic_DNA"/>
</dbReference>
<evidence type="ECO:0000313" key="3">
    <source>
        <dbReference type="Proteomes" id="UP000248640"/>
    </source>
</evidence>
<dbReference type="PANTHER" id="PTHR48051">
    <property type="match status" value="1"/>
</dbReference>
<dbReference type="InterPro" id="IPR003591">
    <property type="entry name" value="Leu-rich_rpt_typical-subtyp"/>
</dbReference>
<dbReference type="GO" id="GO:0005737">
    <property type="term" value="C:cytoplasm"/>
    <property type="evidence" value="ECO:0007669"/>
    <property type="project" value="TreeGrafter"/>
</dbReference>
<evidence type="ECO:0000313" key="2">
    <source>
        <dbReference type="EMBL" id="SQF93246.1"/>
    </source>
</evidence>
<dbReference type="SUPFAM" id="SSF52058">
    <property type="entry name" value="L domain-like"/>
    <property type="match status" value="2"/>
</dbReference>
<proteinExistence type="predicted"/>
<dbReference type="Pfam" id="PF20178">
    <property type="entry name" value="ToxA_N"/>
    <property type="match status" value="1"/>
</dbReference>
<dbReference type="SMART" id="SM00369">
    <property type="entry name" value="LRR_TYP"/>
    <property type="match status" value="8"/>
</dbReference>
<name>A0A3M3Y4R6_PSEFL</name>
<dbReference type="GeneID" id="61634656"/>